<reference evidence="1 2" key="1">
    <citation type="journal article" date="2015" name="Genome Announc.">
        <title>Draft Genome Sequence of Filamentous Marine Cyanobacterium Lyngbya confervoides Strain BDU141951.</title>
        <authorList>
            <person name="Chandrababunaidu M.M."/>
            <person name="Sen D."/>
            <person name="Tripathy S."/>
        </authorList>
    </citation>
    <scope>NUCLEOTIDE SEQUENCE [LARGE SCALE GENOMIC DNA]</scope>
    <source>
        <strain evidence="1 2">BDU141951</strain>
    </source>
</reference>
<accession>A0ABD4T4T2</accession>
<dbReference type="InterPro" id="IPR029044">
    <property type="entry name" value="Nucleotide-diphossugar_trans"/>
</dbReference>
<dbReference type="SUPFAM" id="SSF53448">
    <property type="entry name" value="Nucleotide-diphospho-sugar transferases"/>
    <property type="match status" value="1"/>
</dbReference>
<gene>
    <name evidence="1" type="ORF">QQ91_0011920</name>
</gene>
<proteinExistence type="predicted"/>
<dbReference type="Gene3D" id="3.90.550.10">
    <property type="entry name" value="Spore Coat Polysaccharide Biosynthesis Protein SpsA, Chain A"/>
    <property type="match status" value="1"/>
</dbReference>
<keyword evidence="2" id="KW-1185">Reference proteome</keyword>
<dbReference type="Proteomes" id="UP000031561">
    <property type="component" value="Unassembled WGS sequence"/>
</dbReference>
<evidence type="ECO:0000313" key="2">
    <source>
        <dbReference type="Proteomes" id="UP000031561"/>
    </source>
</evidence>
<dbReference type="EMBL" id="JTHE03000063">
    <property type="protein sequence ID" value="MCM1983524.1"/>
    <property type="molecule type" value="Genomic_DNA"/>
</dbReference>
<protein>
    <submittedName>
        <fullName evidence="1">Glucosyl-3-phosphoglycerate synthase</fullName>
    </submittedName>
</protein>
<dbReference type="AlphaFoldDB" id="A0ABD4T4T2"/>
<comment type="caution">
    <text evidence="1">The sequence shown here is derived from an EMBL/GenBank/DDBJ whole genome shotgun (WGS) entry which is preliminary data.</text>
</comment>
<dbReference type="RefSeq" id="WP_166282319.1">
    <property type="nucleotide sequence ID" value="NZ_JTHE03000063.1"/>
</dbReference>
<organism evidence="1 2">
    <name type="scientific">Lyngbya confervoides BDU141951</name>
    <dbReference type="NCBI Taxonomy" id="1574623"/>
    <lineage>
        <taxon>Bacteria</taxon>
        <taxon>Bacillati</taxon>
        <taxon>Cyanobacteriota</taxon>
        <taxon>Cyanophyceae</taxon>
        <taxon>Oscillatoriophycideae</taxon>
        <taxon>Oscillatoriales</taxon>
        <taxon>Microcoleaceae</taxon>
        <taxon>Lyngbya</taxon>
    </lineage>
</organism>
<sequence>MDYTQELITTIHDYSHSEAVLEPLVCELSQDQATAVLIPALFDELQRPALQGIKDQISRCTGFVHQVVVCLYANSKNDYQEAVKFFGQLPQPTLVIWENGPRVKDYLMQLQAKGLDFQSFRGKGLAVWLALGVASIEADLIVLHDADITSYSKSYLIKLLYPLLEREFGLAFTKAYYARLGGDPLQMYGRVVRLFVTPLLTTLNDLFGYHQYLRYLMAYRYPLSGEFALRRDLALNVRVPCNWGLEIAFLAEVYRNVALKRIAQVDLGVFEHKHQAVGHSPQEGLRKMCHDVLRSLLRTFTELEQVVLTPDHIRTLQVKYRRIAQDLIQQFAIDSRCNGFAYNRHLEEQTVEQFEQLIPPAGKEYFMDPSGLQIPTWNRVMAVVPTVQNDLKSLVLADMRQAQS</sequence>
<evidence type="ECO:0000313" key="1">
    <source>
        <dbReference type="EMBL" id="MCM1983524.1"/>
    </source>
</evidence>
<name>A0ABD4T4T2_9CYAN</name>